<dbReference type="Pfam" id="PF22746">
    <property type="entry name" value="SHOCT-like_DUF2089-C"/>
    <property type="match status" value="1"/>
</dbReference>
<reference evidence="5" key="3">
    <citation type="journal article" date="2023" name="Microbiol. Resour. Announc.">
        <title>Draft Genome Sequence of Granulicatella sp. Strain S8, Isolated from a Marine Fish, Seriola quinqueradiata.</title>
        <authorList>
            <person name="Lee M."/>
            <person name="Farooq A."/>
            <person name="Jeong J.B."/>
            <person name="Jung M.Y."/>
        </authorList>
    </citation>
    <scope>NUCLEOTIDE SEQUENCE</scope>
    <source>
        <strain evidence="5">S8</strain>
    </source>
</reference>
<evidence type="ECO:0000259" key="4">
    <source>
        <dbReference type="Pfam" id="PF22746"/>
    </source>
</evidence>
<feature type="coiled-coil region" evidence="1">
    <location>
        <begin position="117"/>
        <end position="177"/>
    </location>
</feature>
<dbReference type="EMBL" id="JANHNZ010000002">
    <property type="protein sequence ID" value="MCQ9209687.1"/>
    <property type="molecule type" value="Genomic_DNA"/>
</dbReference>
<protein>
    <submittedName>
        <fullName evidence="5">Daptomycin-sensing surface protein LiaX</fullName>
    </submittedName>
</protein>
<keyword evidence="6" id="KW-1185">Reference proteome</keyword>
<feature type="domain" description="YvlB/LiaX N-terminal" evidence="4">
    <location>
        <begin position="2"/>
        <end position="30"/>
    </location>
</feature>
<accession>A0ABT1WMW6</accession>
<reference evidence="5" key="1">
    <citation type="submission" date="2022-07" db="EMBL/GenBank/DDBJ databases">
        <authorList>
            <person name="Jung M.-Y."/>
            <person name="Lee M."/>
        </authorList>
    </citation>
    <scope>NUCLEOTIDE SEQUENCE</scope>
    <source>
        <strain evidence="5">S8</strain>
    </source>
</reference>
<feature type="region of interest" description="Disordered" evidence="2">
    <location>
        <begin position="497"/>
        <end position="526"/>
    </location>
</feature>
<evidence type="ECO:0000256" key="2">
    <source>
        <dbReference type="SAM" id="MobiDB-lite"/>
    </source>
</evidence>
<dbReference type="RefSeq" id="WP_256944793.1">
    <property type="nucleotide sequence ID" value="NZ_JANHNZ010000002.1"/>
</dbReference>
<dbReference type="Proteomes" id="UP001059480">
    <property type="component" value="Unassembled WGS sequence"/>
</dbReference>
<evidence type="ECO:0000259" key="3">
    <source>
        <dbReference type="Pfam" id="PF13349"/>
    </source>
</evidence>
<evidence type="ECO:0000313" key="5">
    <source>
        <dbReference type="EMBL" id="MCQ9209687.1"/>
    </source>
</evidence>
<evidence type="ECO:0000313" key="6">
    <source>
        <dbReference type="Proteomes" id="UP001059480"/>
    </source>
</evidence>
<feature type="compositionally biased region" description="Basic and acidic residues" evidence="2">
    <location>
        <begin position="513"/>
        <end position="526"/>
    </location>
</feature>
<dbReference type="InterPro" id="IPR058219">
    <property type="entry name" value="LiaX"/>
</dbReference>
<feature type="domain" description="DUF4097" evidence="3">
    <location>
        <begin position="305"/>
        <end position="490"/>
    </location>
</feature>
<proteinExistence type="predicted"/>
<organism evidence="5 6">
    <name type="scientific">Granulicatella seriolae</name>
    <dbReference type="NCBI Taxonomy" id="2967226"/>
    <lineage>
        <taxon>Bacteria</taxon>
        <taxon>Bacillati</taxon>
        <taxon>Bacillota</taxon>
        <taxon>Bacilli</taxon>
        <taxon>Lactobacillales</taxon>
        <taxon>Carnobacteriaceae</taxon>
        <taxon>Granulicatella</taxon>
    </lineage>
</organism>
<feature type="compositionally biased region" description="Basic and acidic residues" evidence="2">
    <location>
        <begin position="40"/>
        <end position="53"/>
    </location>
</feature>
<dbReference type="InterPro" id="IPR053959">
    <property type="entry name" value="YvlB/LiaX_N"/>
</dbReference>
<comment type="caution">
    <text evidence="5">The sequence shown here is derived from an EMBL/GenBank/DDBJ whole genome shotgun (WGS) entry which is preliminary data.</text>
</comment>
<gene>
    <name evidence="5" type="primary">liaX</name>
    <name evidence="5" type="ORF">NPA36_03905</name>
</gene>
<reference evidence="5" key="2">
    <citation type="journal article" date="2023" name="Curr. Microbiol.">
        <title>Granulicatella seriolae sp. nov., a Novel Facultative Anaerobe Isolated from Yellowtail Marine Fish.</title>
        <authorList>
            <person name="Lee M."/>
            <person name="Choi Y.J."/>
            <person name="Farooq A."/>
            <person name="Jeong J.B."/>
            <person name="Jung M.Y."/>
        </authorList>
    </citation>
    <scope>NUCLEOTIDE SEQUENCE</scope>
    <source>
        <strain evidence="5">S8</strain>
    </source>
</reference>
<feature type="region of interest" description="Disordered" evidence="2">
    <location>
        <begin position="35"/>
        <end position="61"/>
    </location>
</feature>
<dbReference type="Pfam" id="PF13349">
    <property type="entry name" value="DUF4097"/>
    <property type="match status" value="1"/>
</dbReference>
<evidence type="ECO:0000256" key="1">
    <source>
        <dbReference type="SAM" id="Coils"/>
    </source>
</evidence>
<keyword evidence="1" id="KW-0175">Coiled coil</keyword>
<sequence>MEEKERIITLVKEGIISSEEALVLLEQLGQKAAEAASQETVKETTTNHKKETSAESMEADDQNNLNKILEGIASALTSFSADVDGKDQTLKTLYADIQAKKDRLAELDVMKELDEWSSDQEMEAQRIKEELDSLDGQTKALEEDKKALEEEMARLKKEEMDEAIKKMKEKVESAKIKESVNETMNQVGSTASKLGEALSNLFSSGFKNVMDNVEWETKEFNIPKLASQKFTHTIESPTTSATIVDVKVANGEVKFKTWDLPYVKIEGNYKLYGAFEEDTPLEIFENRSKVVFDEEKITFHIPNKRIYADLIIYLPRQEYDYISVQALNASIRLKDIQGKDFYLKSVNGDVLLKNITGTMVEIDSVNGTSKVIDCTLRDLISKKVAGKSVIKSDIVSSKITSVSGSIKVEATKATIKKMNASTVSGSISVQIDKDQEFEAKLSTALGKLDYESLQAEVINETKDTASKKVHLRKVTEGAPVQINLSTTTGSVRLLAATNPKKDKSVEQTEEEIKDIMEDKKEETSEE</sequence>
<dbReference type="NCBIfam" id="NF038025">
    <property type="entry name" value="dapto_LiaX"/>
    <property type="match status" value="1"/>
</dbReference>
<dbReference type="InterPro" id="IPR025164">
    <property type="entry name" value="Toastrack_DUF4097"/>
</dbReference>
<name>A0ABT1WMW6_9LACT</name>